<dbReference type="SUPFAM" id="SSF58104">
    <property type="entry name" value="Methyl-accepting chemotaxis protein (MCP) signaling domain"/>
    <property type="match status" value="1"/>
</dbReference>
<dbReference type="SUPFAM" id="SSF55785">
    <property type="entry name" value="PYP-like sensor domain (PAS domain)"/>
    <property type="match status" value="2"/>
</dbReference>
<dbReference type="PROSITE" id="PS50113">
    <property type="entry name" value="PAC"/>
    <property type="match status" value="2"/>
</dbReference>
<feature type="domain" description="PAS" evidence="4">
    <location>
        <begin position="41"/>
        <end position="71"/>
    </location>
</feature>
<dbReference type="SMART" id="SM00283">
    <property type="entry name" value="MA"/>
    <property type="match status" value="1"/>
</dbReference>
<dbReference type="PROSITE" id="PS50112">
    <property type="entry name" value="PAS"/>
    <property type="match status" value="2"/>
</dbReference>
<dbReference type="InterPro" id="IPR013655">
    <property type="entry name" value="PAS_fold_3"/>
</dbReference>
<protein>
    <submittedName>
        <fullName evidence="6">PAS domain-containing methyl-accepting chemotaxis protein</fullName>
    </submittedName>
</protein>
<dbReference type="PANTHER" id="PTHR24422:SF10">
    <property type="entry name" value="CHEMOTAXIS PROTEIN METHYLTRANSFERASE 2"/>
    <property type="match status" value="1"/>
</dbReference>
<organism evidence="6 7">
    <name type="scientific">Actomonas aquatica</name>
    <dbReference type="NCBI Taxonomy" id="2866162"/>
    <lineage>
        <taxon>Bacteria</taxon>
        <taxon>Pseudomonadati</taxon>
        <taxon>Verrucomicrobiota</taxon>
        <taxon>Opitutia</taxon>
        <taxon>Opitutales</taxon>
        <taxon>Opitutaceae</taxon>
        <taxon>Actomonas</taxon>
    </lineage>
</organism>
<keyword evidence="1" id="KW-0807">Transducer</keyword>
<dbReference type="PROSITE" id="PS50111">
    <property type="entry name" value="CHEMOTAXIS_TRANSDUC_2"/>
    <property type="match status" value="1"/>
</dbReference>
<evidence type="ECO:0000259" key="3">
    <source>
        <dbReference type="PROSITE" id="PS50111"/>
    </source>
</evidence>
<dbReference type="InterPro" id="IPR000014">
    <property type="entry name" value="PAS"/>
</dbReference>
<dbReference type="RefSeq" id="WP_221029612.1">
    <property type="nucleotide sequence ID" value="NZ_CP139781.1"/>
</dbReference>
<evidence type="ECO:0000313" key="6">
    <source>
        <dbReference type="EMBL" id="WRQ86971.1"/>
    </source>
</evidence>
<proteinExistence type="predicted"/>
<dbReference type="InterPro" id="IPR001610">
    <property type="entry name" value="PAC"/>
</dbReference>
<feature type="domain" description="PAC" evidence="5">
    <location>
        <begin position="220"/>
        <end position="274"/>
    </location>
</feature>
<dbReference type="InterPro" id="IPR050903">
    <property type="entry name" value="Bact_Chemotaxis_MeTrfase"/>
</dbReference>
<dbReference type="InterPro" id="IPR004089">
    <property type="entry name" value="MCPsignal_dom"/>
</dbReference>
<dbReference type="PRINTS" id="PR00260">
    <property type="entry name" value="CHEMTRNSDUCR"/>
</dbReference>
<feature type="domain" description="PAC" evidence="5">
    <location>
        <begin position="100"/>
        <end position="152"/>
    </location>
</feature>
<dbReference type="InterPro" id="IPR035965">
    <property type="entry name" value="PAS-like_dom_sf"/>
</dbReference>
<dbReference type="PANTHER" id="PTHR24422">
    <property type="entry name" value="CHEMOTAXIS PROTEIN METHYLTRANSFERASE"/>
    <property type="match status" value="1"/>
</dbReference>
<evidence type="ECO:0000256" key="1">
    <source>
        <dbReference type="PROSITE-ProRule" id="PRU00284"/>
    </source>
</evidence>
<evidence type="ECO:0000256" key="2">
    <source>
        <dbReference type="SAM" id="MobiDB-lite"/>
    </source>
</evidence>
<dbReference type="SMART" id="SM00091">
    <property type="entry name" value="PAS"/>
    <property type="match status" value="2"/>
</dbReference>
<dbReference type="Proteomes" id="UP000738431">
    <property type="component" value="Chromosome"/>
</dbReference>
<evidence type="ECO:0000313" key="7">
    <source>
        <dbReference type="Proteomes" id="UP000738431"/>
    </source>
</evidence>
<name>A0ABZ1C671_9BACT</name>
<keyword evidence="7" id="KW-1185">Reference proteome</keyword>
<evidence type="ECO:0000259" key="4">
    <source>
        <dbReference type="PROSITE" id="PS50112"/>
    </source>
</evidence>
<dbReference type="InterPro" id="IPR004090">
    <property type="entry name" value="Chemotax_Me-accpt_rcpt"/>
</dbReference>
<dbReference type="SMART" id="SM00086">
    <property type="entry name" value="PAC"/>
    <property type="match status" value="2"/>
</dbReference>
<feature type="domain" description="PAS" evidence="4">
    <location>
        <begin position="163"/>
        <end position="193"/>
    </location>
</feature>
<dbReference type="Pfam" id="PF00015">
    <property type="entry name" value="MCPsignal"/>
    <property type="match status" value="1"/>
</dbReference>
<evidence type="ECO:0000259" key="5">
    <source>
        <dbReference type="PROSITE" id="PS50113"/>
    </source>
</evidence>
<dbReference type="InterPro" id="IPR000700">
    <property type="entry name" value="PAS-assoc_C"/>
</dbReference>
<dbReference type="NCBIfam" id="TIGR00229">
    <property type="entry name" value="sensory_box"/>
    <property type="match status" value="2"/>
</dbReference>
<accession>A0ABZ1C671</accession>
<dbReference type="CDD" id="cd00130">
    <property type="entry name" value="PAS"/>
    <property type="match status" value="2"/>
</dbReference>
<dbReference type="EMBL" id="CP139781">
    <property type="protein sequence ID" value="WRQ86971.1"/>
    <property type="molecule type" value="Genomic_DNA"/>
</dbReference>
<dbReference type="Pfam" id="PF08447">
    <property type="entry name" value="PAS_3"/>
    <property type="match status" value="2"/>
</dbReference>
<feature type="domain" description="Methyl-accepting transducer" evidence="3">
    <location>
        <begin position="267"/>
        <end position="469"/>
    </location>
</feature>
<dbReference type="Gene3D" id="1.10.287.950">
    <property type="entry name" value="Methyl-accepting chemotaxis protein"/>
    <property type="match status" value="1"/>
</dbReference>
<gene>
    <name evidence="6" type="ORF">K1X11_019325</name>
</gene>
<feature type="region of interest" description="Disordered" evidence="2">
    <location>
        <begin position="1"/>
        <end position="21"/>
    </location>
</feature>
<sequence>MTPPPASASAAPQPSPAPSATPIRAAENAALIAAIDRVQALIQFDLSGQIQHANQHFLDAVGYTLSEVVGQHHRIFCEADYADSAEYREFWAELRRGSNHSGVYQRRRKDGQEVWLQASYNPVFDGNGKVESVIKFATDITQRRRAELEAAGKIAAIDRSQAVIEFRTNGEVLTANRNFLDLMGYTLDEVRGQHHRIFCPPDYVATRDYAKFWGTLARGEFHRGRFLRIGKFGQRVWIQATYNPILNPAGQVEKVVKFATDVTDQVEREEEIERRAQEIRGTMQKLCAATVTIADNAGHSNQLANATQQNARRGNQALEKLGVSMDEIQKASTGIREIVAVIAEIAGQTNLLAFNAAIEAARASESGAGFSVVADEVRRLAEKSAEATRRIEALSREAVARVNEGGVVSSEAVESFRAISEGVDDTNESIQQIESCTDEQTTLARHVAELVDRLLQGAHKSENAPVELGRCA</sequence>
<reference evidence="6 7" key="1">
    <citation type="submission" date="2023-12" db="EMBL/GenBank/DDBJ databases">
        <title>Description of an unclassified Opitutus bacterium of Verrucomicrobiota.</title>
        <authorList>
            <person name="Zhang D.-F."/>
        </authorList>
    </citation>
    <scope>NUCLEOTIDE SEQUENCE [LARGE SCALE GENOMIC DNA]</scope>
    <source>
        <strain evidence="6 7">WL0086</strain>
    </source>
</reference>
<dbReference type="Gene3D" id="3.30.450.20">
    <property type="entry name" value="PAS domain"/>
    <property type="match status" value="2"/>
</dbReference>